<proteinExistence type="predicted"/>
<dbReference type="AlphaFoldDB" id="A0A813HD96"/>
<feature type="region of interest" description="Disordered" evidence="1">
    <location>
        <begin position="767"/>
        <end position="1097"/>
    </location>
</feature>
<feature type="region of interest" description="Disordered" evidence="1">
    <location>
        <begin position="119"/>
        <end position="151"/>
    </location>
</feature>
<feature type="compositionally biased region" description="Low complexity" evidence="1">
    <location>
        <begin position="1042"/>
        <end position="1075"/>
    </location>
</feature>
<evidence type="ECO:0000256" key="1">
    <source>
        <dbReference type="SAM" id="MobiDB-lite"/>
    </source>
</evidence>
<feature type="compositionally biased region" description="Low complexity" evidence="1">
    <location>
        <begin position="860"/>
        <end position="885"/>
    </location>
</feature>
<dbReference type="OrthoDB" id="429380at2759"/>
<organism evidence="2 3">
    <name type="scientific">Polarella glacialis</name>
    <name type="common">Dinoflagellate</name>
    <dbReference type="NCBI Taxonomy" id="89957"/>
    <lineage>
        <taxon>Eukaryota</taxon>
        <taxon>Sar</taxon>
        <taxon>Alveolata</taxon>
        <taxon>Dinophyceae</taxon>
        <taxon>Suessiales</taxon>
        <taxon>Suessiaceae</taxon>
        <taxon>Polarella</taxon>
    </lineage>
</organism>
<feature type="compositionally biased region" description="Basic and acidic residues" evidence="1">
    <location>
        <begin position="194"/>
        <end position="212"/>
    </location>
</feature>
<feature type="region of interest" description="Disordered" evidence="1">
    <location>
        <begin position="301"/>
        <end position="436"/>
    </location>
</feature>
<dbReference type="OMA" id="ICNCIAN"/>
<name>A0A813HD96_POLGL</name>
<feature type="compositionally biased region" description="Low complexity" evidence="1">
    <location>
        <begin position="128"/>
        <end position="151"/>
    </location>
</feature>
<keyword evidence="3" id="KW-1185">Reference proteome</keyword>
<dbReference type="EMBL" id="CAJNNV010031329">
    <property type="protein sequence ID" value="CAE8635639.1"/>
    <property type="molecule type" value="Genomic_DNA"/>
</dbReference>
<feature type="compositionally biased region" description="Basic and acidic residues" evidence="1">
    <location>
        <begin position="1021"/>
        <end position="1033"/>
    </location>
</feature>
<feature type="region of interest" description="Disordered" evidence="1">
    <location>
        <begin position="181"/>
        <end position="212"/>
    </location>
</feature>
<comment type="caution">
    <text evidence="2">The sequence shown here is derived from an EMBL/GenBank/DDBJ whole genome shotgun (WGS) entry which is preliminary data.</text>
</comment>
<reference evidence="2" key="1">
    <citation type="submission" date="2021-02" db="EMBL/GenBank/DDBJ databases">
        <authorList>
            <person name="Dougan E. K."/>
            <person name="Rhodes N."/>
            <person name="Thang M."/>
            <person name="Chan C."/>
        </authorList>
    </citation>
    <scope>NUCLEOTIDE SEQUENCE</scope>
</reference>
<feature type="compositionally biased region" description="Basic and acidic residues" evidence="1">
    <location>
        <begin position="303"/>
        <end position="318"/>
    </location>
</feature>
<feature type="compositionally biased region" description="Acidic residues" evidence="1">
    <location>
        <begin position="367"/>
        <end position="380"/>
    </location>
</feature>
<evidence type="ECO:0000313" key="3">
    <source>
        <dbReference type="Proteomes" id="UP000654075"/>
    </source>
</evidence>
<feature type="compositionally biased region" description="Basic and acidic residues" evidence="1">
    <location>
        <begin position="1076"/>
        <end position="1094"/>
    </location>
</feature>
<feature type="compositionally biased region" description="Low complexity" evidence="1">
    <location>
        <begin position="381"/>
        <end position="400"/>
    </location>
</feature>
<evidence type="ECO:0000313" key="2">
    <source>
        <dbReference type="EMBL" id="CAE8635639.1"/>
    </source>
</evidence>
<gene>
    <name evidence="2" type="ORF">PGLA1383_LOCUS51233</name>
</gene>
<protein>
    <submittedName>
        <fullName evidence="2">Uncharacterized protein</fullName>
    </submittedName>
</protein>
<accession>A0A813HD96</accession>
<dbReference type="Proteomes" id="UP000654075">
    <property type="component" value="Unassembled WGS sequence"/>
</dbReference>
<sequence length="1145" mass="121974">MELKRLVKLACLEYLRQIYAAPLSAQDLAQLELSIWASVTQAVESGREGSAEQAAGSTDAGSMGLAFHDHPLALLSGVFYAPVVEELHSVRRRLGKDGRWVEPKAPARRRRVRSVYSTMGKTGFDGQSLQRSSSTSRLPSVSRSLSHLSSGRTSQDSAFEVVYVGGAERWRWQEVPAEAAHGHTASGFSTGSRSRLEELPKPKPRQAPDPREELLRKTVKQFGYCPGLPQKRVRNGGSRLGDFLPLSWRAGTFLDFRPELPPVEKVIPSSVKVHTLKDIRILEMPPDSGRLVVQRWKKGWMAQEKRHYEPDGSRERVGKSASTGVLKSRAAKEDSAPGLQILATVKAPSADATQAQPAEGESKVEEPEPADGEPEVEAGEPEAAAGAGEPAAPAEFGQAGNSEQVAEVREEVMEESRPPEEVEEPDAADPEAAAVADPEAAAVAEPEVAAVVEPEVAAVVEPEVAAVVEPEVAAVAEPEVAAVAEPEAAAFAEPEAAAEEIAAVEAEGGAKLKAFARLNRHSGRSSHRPGTTSEDILEPTAPFHRLAVSDKLCQFVCGQLICNCIANPANASFLAFGEIMKERWQLPKERVMPLTTYHDEEGEECILNQKTIVDALTGTSHPIVWFRVVGNLKNQASRSVLSGWCTVFHLIVAAMQEPGAQQHKLSPLRRFGVVFAFNLHTLQGTTLSSWAKGPNGTGLSFKETEVWKDLGLYPDSDGFLSLDDLIREAKLRNSTDEVIGVAQSSSGSRGARFEVRHVGGAAKVKAMYAHGPKKGQSGGGTDSGGKDSKGKGSKARSSAPDLGKSVGFGAMNPGDWSNWPGCAEASSSSTAQTGWKAPATNAARSKAPAPSPPWMSGGCAEASSSSAARNGWKAPAADAARSKAPAPSPPWTSGGGAEASSSSTAQNGWKAPAADAPRSKARPSAPSAPWTPGGSMSADEDLPLPEIPPEVETFYIGDSGCAPQSGGGSSSGSATPWPSYSEARAESLGGSAGREQRPAEDPSMAGRGEDATQSRSSLFDKLGDQRSLRRGLRDGGPGPAEGGSEPSGAVAPEAPAESPAAWKAEASVPEASSRVAEARRPVAERWSRYTDPKSSRPWFHNEATEEHFFEDRAREKGWEQYTSAETGDWWWHEESQRYFYESSCR</sequence>
<feature type="compositionally biased region" description="Basic and acidic residues" evidence="1">
    <location>
        <begin position="406"/>
        <end position="420"/>
    </location>
</feature>